<name>A0A0P4R8V4_9ACTN</name>
<sequence>MASGSPAIWTSLFMAFRVPRQKCWGDAGAAARRGLSLWGAWRGGAERKALRGGASEKAGAQWLRQLEQRQRACAAQSDP</sequence>
<reference evidence="2" key="1">
    <citation type="submission" date="2014-09" db="EMBL/GenBank/DDBJ databases">
        <title>Whole genome shotgun sequence of Streptomyces sp. NBRC 110027.</title>
        <authorList>
            <person name="Komaki H."/>
            <person name="Ichikawa N."/>
            <person name="Katano-Makiyama Y."/>
            <person name="Hosoyama A."/>
            <person name="Hashimoto M."/>
            <person name="Uohara A."/>
            <person name="Kitahashi Y."/>
            <person name="Ohji S."/>
            <person name="Kimura A."/>
            <person name="Yamazoe A."/>
            <person name="Igarashi Y."/>
            <person name="Fujita N."/>
        </authorList>
    </citation>
    <scope>NUCLEOTIDE SEQUENCE [LARGE SCALE GENOMIC DNA]</scope>
    <source>
        <strain evidence="2">NBRC 110027</strain>
    </source>
</reference>
<evidence type="ECO:0000313" key="1">
    <source>
        <dbReference type="EMBL" id="GAO09820.1"/>
    </source>
</evidence>
<organism evidence="1 2">
    <name type="scientific">Streptomyces lydicamycinicus</name>
    <dbReference type="NCBI Taxonomy" id="1546107"/>
    <lineage>
        <taxon>Bacteria</taxon>
        <taxon>Bacillati</taxon>
        <taxon>Actinomycetota</taxon>
        <taxon>Actinomycetes</taxon>
        <taxon>Kitasatosporales</taxon>
        <taxon>Streptomycetaceae</taxon>
        <taxon>Streptomyces</taxon>
    </lineage>
</organism>
<reference evidence="1 2" key="2">
    <citation type="journal article" date="2015" name="Stand. Genomic Sci.">
        <title>Draft genome sequence of marine-derived Streptomyces sp. TP-A0598, a producer of anti-MRSA antibiotic lydicamycins.</title>
        <authorList>
            <person name="Komaki H."/>
            <person name="Ichikawa N."/>
            <person name="Hosoyama A."/>
            <person name="Fujita N."/>
            <person name="Igarashi Y."/>
        </authorList>
    </citation>
    <scope>NUCLEOTIDE SEQUENCE [LARGE SCALE GENOMIC DNA]</scope>
    <source>
        <strain evidence="1 2">NBRC 110027</strain>
    </source>
</reference>
<protein>
    <submittedName>
        <fullName evidence="1">Uncharacterized protein</fullName>
    </submittedName>
</protein>
<accession>A0A0P4R8V4</accession>
<dbReference type="EMBL" id="BBNO01000005">
    <property type="protein sequence ID" value="GAO09820.1"/>
    <property type="molecule type" value="Genomic_DNA"/>
</dbReference>
<comment type="caution">
    <text evidence="1">The sequence shown here is derived from an EMBL/GenBank/DDBJ whole genome shotgun (WGS) entry which is preliminary data.</text>
</comment>
<gene>
    <name evidence="1" type="ORF">TPA0598_05_05420</name>
</gene>
<proteinExistence type="predicted"/>
<keyword evidence="2" id="KW-1185">Reference proteome</keyword>
<dbReference type="Proteomes" id="UP000048965">
    <property type="component" value="Unassembled WGS sequence"/>
</dbReference>
<evidence type="ECO:0000313" key="2">
    <source>
        <dbReference type="Proteomes" id="UP000048965"/>
    </source>
</evidence>
<dbReference type="AlphaFoldDB" id="A0A0P4R8V4"/>